<sequence>MIQPQTLLNIADNSKTRELICIRRPKFKGPISKKIIFQPKARRPNLIPRSLKLNVPH</sequence>
<dbReference type="AlphaFoldDB" id="A0A2I0BBR4"/>
<dbReference type="SUPFAM" id="SSF50193">
    <property type="entry name" value="Ribosomal protein L14"/>
    <property type="match status" value="1"/>
</dbReference>
<evidence type="ECO:0000313" key="1">
    <source>
        <dbReference type="EMBL" id="PKA65230.1"/>
    </source>
</evidence>
<dbReference type="Proteomes" id="UP000236161">
    <property type="component" value="Unassembled WGS sequence"/>
</dbReference>
<evidence type="ECO:0000313" key="2">
    <source>
        <dbReference type="Proteomes" id="UP000236161"/>
    </source>
</evidence>
<dbReference type="EMBL" id="KZ451896">
    <property type="protein sequence ID" value="PKA65230.1"/>
    <property type="molecule type" value="Genomic_DNA"/>
</dbReference>
<gene>
    <name evidence="1" type="primary">rpl14</name>
    <name evidence="1" type="ORF">AXF42_Ash013351</name>
</gene>
<organism evidence="1 2">
    <name type="scientific">Apostasia shenzhenica</name>
    <dbReference type="NCBI Taxonomy" id="1088818"/>
    <lineage>
        <taxon>Eukaryota</taxon>
        <taxon>Viridiplantae</taxon>
        <taxon>Streptophyta</taxon>
        <taxon>Embryophyta</taxon>
        <taxon>Tracheophyta</taxon>
        <taxon>Spermatophyta</taxon>
        <taxon>Magnoliopsida</taxon>
        <taxon>Liliopsida</taxon>
        <taxon>Asparagales</taxon>
        <taxon>Orchidaceae</taxon>
        <taxon>Apostasioideae</taxon>
        <taxon>Apostasia</taxon>
    </lineage>
</organism>
<reference evidence="1 2" key="1">
    <citation type="journal article" date="2017" name="Nature">
        <title>The Apostasia genome and the evolution of orchids.</title>
        <authorList>
            <person name="Zhang G.Q."/>
            <person name="Liu K.W."/>
            <person name="Li Z."/>
            <person name="Lohaus R."/>
            <person name="Hsiao Y.Y."/>
            <person name="Niu S.C."/>
            <person name="Wang J.Y."/>
            <person name="Lin Y.C."/>
            <person name="Xu Q."/>
            <person name="Chen L.J."/>
            <person name="Yoshida K."/>
            <person name="Fujiwara S."/>
            <person name="Wang Z.W."/>
            <person name="Zhang Y.Q."/>
            <person name="Mitsuda N."/>
            <person name="Wang M."/>
            <person name="Liu G.H."/>
            <person name="Pecoraro L."/>
            <person name="Huang H.X."/>
            <person name="Xiao X.J."/>
            <person name="Lin M."/>
            <person name="Wu X.Y."/>
            <person name="Wu W.L."/>
            <person name="Chen Y.Y."/>
            <person name="Chang S.B."/>
            <person name="Sakamoto S."/>
            <person name="Ohme-Takagi M."/>
            <person name="Yagi M."/>
            <person name="Zeng S.J."/>
            <person name="Shen C.Y."/>
            <person name="Yeh C.M."/>
            <person name="Luo Y.B."/>
            <person name="Tsai W.C."/>
            <person name="Van de Peer Y."/>
            <person name="Liu Z.J."/>
        </authorList>
    </citation>
    <scope>NUCLEOTIDE SEQUENCE [LARGE SCALE GENOMIC DNA]</scope>
    <source>
        <strain evidence="2">cv. Shenzhen</strain>
        <tissue evidence="1">Stem</tissue>
    </source>
</reference>
<proteinExistence type="predicted"/>
<dbReference type="InterPro" id="IPR036853">
    <property type="entry name" value="Ribosomal_uL14_sf"/>
</dbReference>
<dbReference type="Gene3D" id="2.40.150.20">
    <property type="entry name" value="Ribosomal protein L14"/>
    <property type="match status" value="1"/>
</dbReference>
<dbReference type="GO" id="GO:0003735">
    <property type="term" value="F:structural constituent of ribosome"/>
    <property type="evidence" value="ECO:0007669"/>
    <property type="project" value="InterPro"/>
</dbReference>
<keyword evidence="2" id="KW-1185">Reference proteome</keyword>
<protein>
    <submittedName>
        <fullName evidence="1">50S ribosomal protein L14, chloroplastic</fullName>
    </submittedName>
</protein>
<accession>A0A2I0BBR4</accession>
<keyword evidence="1" id="KW-0689">Ribosomal protein</keyword>
<dbReference type="GO" id="GO:0005840">
    <property type="term" value="C:ribosome"/>
    <property type="evidence" value="ECO:0007669"/>
    <property type="project" value="UniProtKB-KW"/>
</dbReference>
<dbReference type="GO" id="GO:0006412">
    <property type="term" value="P:translation"/>
    <property type="evidence" value="ECO:0007669"/>
    <property type="project" value="InterPro"/>
</dbReference>
<name>A0A2I0BBR4_9ASPA</name>
<keyword evidence="1" id="KW-0687">Ribonucleoprotein</keyword>